<accession>A0A0A9VXV2</accession>
<organism evidence="3">
    <name type="scientific">Lygus hesperus</name>
    <name type="common">Western plant bug</name>
    <dbReference type="NCBI Taxonomy" id="30085"/>
    <lineage>
        <taxon>Eukaryota</taxon>
        <taxon>Metazoa</taxon>
        <taxon>Ecdysozoa</taxon>
        <taxon>Arthropoda</taxon>
        <taxon>Hexapoda</taxon>
        <taxon>Insecta</taxon>
        <taxon>Pterygota</taxon>
        <taxon>Neoptera</taxon>
        <taxon>Paraneoptera</taxon>
        <taxon>Hemiptera</taxon>
        <taxon>Heteroptera</taxon>
        <taxon>Panheteroptera</taxon>
        <taxon>Cimicomorpha</taxon>
        <taxon>Miridae</taxon>
        <taxon>Mirini</taxon>
        <taxon>Lygus</taxon>
    </lineage>
</organism>
<sequence>MSSSTSLQTSFMQSYNKPIPLTDAQFAGVAITRFITRMCKANMSEPTPSSDFHSHRMPPMSVKNYMERIVRHCNCSGEALLCGLVLLLKYSFYSNHPINIYNAHRLMLTSILLGIKMRDEVYYSNVYYARIGGITSKEINKL</sequence>
<gene>
    <name evidence="3" type="primary">CYCU4-1_0</name>
    <name evidence="3" type="ORF">CM83_87083</name>
</gene>
<proteinExistence type="inferred from homology"/>
<dbReference type="AlphaFoldDB" id="A0A0A9VXV2"/>
<evidence type="ECO:0000313" key="3">
    <source>
        <dbReference type="EMBL" id="JAG00001.1"/>
    </source>
</evidence>
<dbReference type="EMBL" id="GBHO01043603">
    <property type="protein sequence ID" value="JAG00001.1"/>
    <property type="molecule type" value="Transcribed_RNA"/>
</dbReference>
<dbReference type="PANTHER" id="PTHR15615">
    <property type="match status" value="1"/>
</dbReference>
<comment type="similarity">
    <text evidence="1">Belongs to the CNPPD1 family.</text>
</comment>
<dbReference type="SUPFAM" id="SSF47954">
    <property type="entry name" value="Cyclin-like"/>
    <property type="match status" value="1"/>
</dbReference>
<evidence type="ECO:0000256" key="1">
    <source>
        <dbReference type="ARBA" id="ARBA00038508"/>
    </source>
</evidence>
<evidence type="ECO:0000256" key="2">
    <source>
        <dbReference type="ARBA" id="ARBA00040808"/>
    </source>
</evidence>
<dbReference type="Pfam" id="PF08613">
    <property type="entry name" value="Cyclin"/>
    <property type="match status" value="1"/>
</dbReference>
<protein>
    <recommendedName>
        <fullName evidence="2">Protein CNPPD1</fullName>
    </recommendedName>
</protein>
<dbReference type="InterPro" id="IPR013922">
    <property type="entry name" value="Cyclin_PHO80-like"/>
</dbReference>
<name>A0A0A9VXV2_LYGHE</name>
<dbReference type="InterPro" id="IPR036915">
    <property type="entry name" value="Cyclin-like_sf"/>
</dbReference>
<reference evidence="3" key="1">
    <citation type="journal article" date="2014" name="PLoS ONE">
        <title>Transcriptome-Based Identification of ABC Transporters in the Western Tarnished Plant Bug Lygus hesperus.</title>
        <authorList>
            <person name="Hull J.J."/>
            <person name="Chaney K."/>
            <person name="Geib S.M."/>
            <person name="Fabrick J.A."/>
            <person name="Brent C.S."/>
            <person name="Walsh D."/>
            <person name="Lavine L.C."/>
        </authorList>
    </citation>
    <scope>NUCLEOTIDE SEQUENCE</scope>
</reference>
<dbReference type="Gene3D" id="1.10.472.10">
    <property type="entry name" value="Cyclin-like"/>
    <property type="match status" value="1"/>
</dbReference>
<dbReference type="GO" id="GO:0019901">
    <property type="term" value="F:protein kinase binding"/>
    <property type="evidence" value="ECO:0007669"/>
    <property type="project" value="InterPro"/>
</dbReference>
<dbReference type="PANTHER" id="PTHR15615:SF108">
    <property type="entry name" value="PROTEIN CNPPD1"/>
    <property type="match status" value="1"/>
</dbReference>
<reference evidence="3" key="2">
    <citation type="submission" date="2014-07" db="EMBL/GenBank/DDBJ databases">
        <authorList>
            <person name="Hull J."/>
        </authorList>
    </citation>
    <scope>NUCLEOTIDE SEQUENCE</scope>
</reference>